<organism evidence="7 8">
    <name type="scientific">Phialocephala subalpina</name>
    <dbReference type="NCBI Taxonomy" id="576137"/>
    <lineage>
        <taxon>Eukaryota</taxon>
        <taxon>Fungi</taxon>
        <taxon>Dikarya</taxon>
        <taxon>Ascomycota</taxon>
        <taxon>Pezizomycotina</taxon>
        <taxon>Leotiomycetes</taxon>
        <taxon>Helotiales</taxon>
        <taxon>Mollisiaceae</taxon>
        <taxon>Phialocephala</taxon>
        <taxon>Phialocephala fortinii species complex</taxon>
    </lineage>
</organism>
<evidence type="ECO:0000259" key="6">
    <source>
        <dbReference type="PROSITE" id="PS51387"/>
    </source>
</evidence>
<name>A0A1L7XYU6_9HELO</name>
<feature type="domain" description="FAD-binding PCMH-type" evidence="6">
    <location>
        <begin position="63"/>
        <end position="255"/>
    </location>
</feature>
<sequence>MHFCQMLFAGLILSAAFVSASPSYINATQEACHLLSKIYPDSTFFPGTTRYEYENTVSWTATAWLGPSCVFCPFNSHMTSAAVQLFSAKQVPFAIRSGGAMPVSNAANIGPEGILISSTNFTTLRISDDLHTVSVGSGIRFPVLYGFLENYGVSMNGIRIGDVGVIGFLLGGGIGFFSYEYGMASTYVLAFEVRFAALSVPPSPIFRSKSHKCVLANGTIVTASENSHADLFWALRGGGNNFCIVTRADLKTIPVASVYLGNVGYGSGSDVQEQYLQSMVDFSLYAGSDPQSAVEGQIRWNPTQSPDITYWAFLFHSGNDISPPGLQNLTAPVLPITLGNITRQTMKEWSDSFPYSSDLGLREFFYFFAVPADAEAFRIAMDTYFSIATVELKDVEDFFTAFSVMPITEHAIAVSSVNGGNPLGLTEDSVPAVWLVESPAWGNAADDETVVAVHSKINTQIAENLKAAGFEEAPFVYLSDAEKGQKVFEGYGEESWERLREIRARYDPGMVFQKLVPGGVKVEGDIWN</sequence>
<evidence type="ECO:0000256" key="3">
    <source>
        <dbReference type="ARBA" id="ARBA00022827"/>
    </source>
</evidence>
<keyword evidence="4" id="KW-0560">Oxidoreductase</keyword>
<keyword evidence="3" id="KW-0274">FAD</keyword>
<dbReference type="PANTHER" id="PTHR42973">
    <property type="entry name" value="BINDING OXIDOREDUCTASE, PUTATIVE (AFU_ORTHOLOGUE AFUA_1G17690)-RELATED"/>
    <property type="match status" value="1"/>
</dbReference>
<dbReference type="InterPro" id="IPR006094">
    <property type="entry name" value="Oxid_FAD_bind_N"/>
</dbReference>
<accession>A0A1L7XYU6</accession>
<evidence type="ECO:0000256" key="4">
    <source>
        <dbReference type="ARBA" id="ARBA00023002"/>
    </source>
</evidence>
<protein>
    <recommendedName>
        <fullName evidence="6">FAD-binding PCMH-type domain-containing protein</fullName>
    </recommendedName>
</protein>
<dbReference type="STRING" id="576137.A0A1L7XYU6"/>
<dbReference type="GO" id="GO:0016491">
    <property type="term" value="F:oxidoreductase activity"/>
    <property type="evidence" value="ECO:0007669"/>
    <property type="project" value="UniProtKB-KW"/>
</dbReference>
<evidence type="ECO:0000313" key="7">
    <source>
        <dbReference type="EMBL" id="CZR70125.1"/>
    </source>
</evidence>
<keyword evidence="2" id="KW-0285">Flavoprotein</keyword>
<dbReference type="Proteomes" id="UP000184330">
    <property type="component" value="Unassembled WGS sequence"/>
</dbReference>
<keyword evidence="5" id="KW-0732">Signal</keyword>
<feature type="signal peptide" evidence="5">
    <location>
        <begin position="1"/>
        <end position="20"/>
    </location>
</feature>
<dbReference type="InterPro" id="IPR016166">
    <property type="entry name" value="FAD-bd_PCMH"/>
</dbReference>
<proteinExistence type="inferred from homology"/>
<evidence type="ECO:0000256" key="1">
    <source>
        <dbReference type="ARBA" id="ARBA00005466"/>
    </source>
</evidence>
<gene>
    <name evidence="7" type="ORF">PAC_20026</name>
</gene>
<dbReference type="AlphaFoldDB" id="A0A1L7XYU6"/>
<dbReference type="InterPro" id="IPR036318">
    <property type="entry name" value="FAD-bd_PCMH-like_sf"/>
</dbReference>
<dbReference type="EMBL" id="FJOG01000097">
    <property type="protein sequence ID" value="CZR70125.1"/>
    <property type="molecule type" value="Genomic_DNA"/>
</dbReference>
<dbReference type="Gene3D" id="3.30.465.10">
    <property type="match status" value="1"/>
</dbReference>
<feature type="chain" id="PRO_5013086508" description="FAD-binding PCMH-type domain-containing protein" evidence="5">
    <location>
        <begin position="21"/>
        <end position="528"/>
    </location>
</feature>
<dbReference type="SUPFAM" id="SSF56176">
    <property type="entry name" value="FAD-binding/transporter-associated domain-like"/>
    <property type="match status" value="1"/>
</dbReference>
<reference evidence="7 8" key="1">
    <citation type="submission" date="2016-03" db="EMBL/GenBank/DDBJ databases">
        <authorList>
            <person name="Ploux O."/>
        </authorList>
    </citation>
    <scope>NUCLEOTIDE SEQUENCE [LARGE SCALE GENOMIC DNA]</scope>
    <source>
        <strain evidence="7 8">UAMH 11012</strain>
    </source>
</reference>
<dbReference type="PANTHER" id="PTHR42973:SF54">
    <property type="entry name" value="FAD-BINDING PCMH-TYPE DOMAIN-CONTAINING PROTEIN"/>
    <property type="match status" value="1"/>
</dbReference>
<dbReference type="InterPro" id="IPR016169">
    <property type="entry name" value="FAD-bd_PCMH_sub2"/>
</dbReference>
<comment type="similarity">
    <text evidence="1">Belongs to the oxygen-dependent FAD-linked oxidoreductase family.</text>
</comment>
<evidence type="ECO:0000256" key="5">
    <source>
        <dbReference type="SAM" id="SignalP"/>
    </source>
</evidence>
<dbReference type="Pfam" id="PF01565">
    <property type="entry name" value="FAD_binding_4"/>
    <property type="match status" value="1"/>
</dbReference>
<dbReference type="InterPro" id="IPR050416">
    <property type="entry name" value="FAD-linked_Oxidoreductase"/>
</dbReference>
<evidence type="ECO:0000256" key="2">
    <source>
        <dbReference type="ARBA" id="ARBA00022630"/>
    </source>
</evidence>
<dbReference type="PROSITE" id="PS51387">
    <property type="entry name" value="FAD_PCMH"/>
    <property type="match status" value="1"/>
</dbReference>
<evidence type="ECO:0000313" key="8">
    <source>
        <dbReference type="Proteomes" id="UP000184330"/>
    </source>
</evidence>
<dbReference type="GO" id="GO:0071949">
    <property type="term" value="F:FAD binding"/>
    <property type="evidence" value="ECO:0007669"/>
    <property type="project" value="InterPro"/>
</dbReference>
<dbReference type="OrthoDB" id="2151789at2759"/>
<keyword evidence="8" id="KW-1185">Reference proteome</keyword>